<organism evidence="1 2">
    <name type="scientific">Metarhizium robertsii</name>
    <dbReference type="NCBI Taxonomy" id="568076"/>
    <lineage>
        <taxon>Eukaryota</taxon>
        <taxon>Fungi</taxon>
        <taxon>Dikarya</taxon>
        <taxon>Ascomycota</taxon>
        <taxon>Pezizomycotina</taxon>
        <taxon>Sordariomycetes</taxon>
        <taxon>Hypocreomycetidae</taxon>
        <taxon>Hypocreales</taxon>
        <taxon>Clavicipitaceae</taxon>
        <taxon>Metarhizium</taxon>
    </lineage>
</organism>
<sequence length="500" mass="57333">MLPQIQKASKNLSVTEPPKSYLNPELQPLWHVMRTLKKTFGGAPGDDHWLACLRGARKLQQIERLGHLSTPVDWEDLDVWIENADKNTSQPAAQELRREGGPNWLFSLEELQRLDPDPNVQDCISLDEGKLRWSISMRVNAIMSDWMTLRDGKRRLLFREKWSGLTHLARKRWLLQRYPDLPMHPHSEIHAWAKNSELENRNLDRRIFTSSLLNVEDLSHNDVLSKFLETRAAFHPRLFRTADSRSVTFGIWTGSLRPISAQGFMLSFDLYADDPAQYGVSVKLTDITGVSYTSDPNDEAPVRGLYQLEAQQRTYAFLARCLSDLLDDPVIEIQKESSADTADGDQSLPLLTRALRLDYYGRPWTVDLTYLDNLINASFDEAQDDLWRLRKDTDTWIARVRETPTKPSGRASNLVRMVFGRIDIFHTVSRHLAAFKEHDVFRTQNHTLDVCQVPKEGEVLGLLTSLHVAFVKRYSAFGRGGVPIHLDTVVYITETFVLLT</sequence>
<protein>
    <submittedName>
        <fullName evidence="1">Uncharacterized protein</fullName>
    </submittedName>
</protein>
<proteinExistence type="predicted"/>
<comment type="caution">
    <text evidence="1">The sequence shown here is derived from an EMBL/GenBank/DDBJ whole genome shotgun (WGS) entry which is preliminary data.</text>
</comment>
<evidence type="ECO:0000313" key="2">
    <source>
        <dbReference type="Proteomes" id="UP000030151"/>
    </source>
</evidence>
<reference evidence="1 2" key="1">
    <citation type="submission" date="2014-02" db="EMBL/GenBank/DDBJ databases">
        <title>The genome sequence of the entomopathogenic fungus Metarhizium robertsii ARSEF 2575.</title>
        <authorList>
            <person name="Giuliano Garisto Donzelli B."/>
            <person name="Roe B.A."/>
            <person name="Macmil S.L."/>
            <person name="Krasnoff S.B."/>
            <person name="Gibson D.M."/>
        </authorList>
    </citation>
    <scope>NUCLEOTIDE SEQUENCE [LARGE SCALE GENOMIC DNA]</scope>
    <source>
        <strain evidence="1 2">ARSEF 2575</strain>
    </source>
</reference>
<name>A0A014QQ87_9HYPO</name>
<dbReference type="AlphaFoldDB" id="A0A014QQ87"/>
<accession>A0A014QQ87</accession>
<dbReference type="HOGENOM" id="CLU_545224_0_0_1"/>
<evidence type="ECO:0000313" key="1">
    <source>
        <dbReference type="EMBL" id="EXU94811.1"/>
    </source>
</evidence>
<dbReference type="Proteomes" id="UP000030151">
    <property type="component" value="Unassembled WGS sequence"/>
</dbReference>
<gene>
    <name evidence="1" type="ORF">X797_012108</name>
</gene>
<dbReference type="EMBL" id="JELW01000146">
    <property type="protein sequence ID" value="EXU94811.1"/>
    <property type="molecule type" value="Genomic_DNA"/>
</dbReference>